<proteinExistence type="predicted"/>
<dbReference type="Gene3D" id="3.30.565.10">
    <property type="entry name" value="Histidine kinase-like ATPase, C-terminal domain"/>
    <property type="match status" value="1"/>
</dbReference>
<evidence type="ECO:0000259" key="2">
    <source>
        <dbReference type="SMART" id="SM00387"/>
    </source>
</evidence>
<evidence type="ECO:0000313" key="4">
    <source>
        <dbReference type="Proteomes" id="UP000198575"/>
    </source>
</evidence>
<reference evidence="3 4" key="1">
    <citation type="submission" date="2016-10" db="EMBL/GenBank/DDBJ databases">
        <authorList>
            <person name="de Groot N.N."/>
        </authorList>
    </citation>
    <scope>NUCLEOTIDE SEQUENCE [LARGE SCALE GENOMIC DNA]</scope>
    <source>
        <strain evidence="3 4">CGMCC 1.7659</strain>
    </source>
</reference>
<keyword evidence="1" id="KW-1133">Transmembrane helix</keyword>
<dbReference type="EMBL" id="FOVF01000025">
    <property type="protein sequence ID" value="SFN48424.1"/>
    <property type="molecule type" value="Genomic_DNA"/>
</dbReference>
<dbReference type="PANTHER" id="PTHR34220:SF9">
    <property type="entry name" value="SIGNAL TRANSDUCTION HISTIDINE KINASE INTERNAL REGION DOMAIN-CONTAINING PROTEIN"/>
    <property type="match status" value="1"/>
</dbReference>
<dbReference type="SMART" id="SM00387">
    <property type="entry name" value="HATPase_c"/>
    <property type="match status" value="1"/>
</dbReference>
<dbReference type="InterPro" id="IPR010559">
    <property type="entry name" value="Sig_transdc_His_kin_internal"/>
</dbReference>
<dbReference type="InterPro" id="IPR003594">
    <property type="entry name" value="HATPase_dom"/>
</dbReference>
<dbReference type="InterPro" id="IPR036890">
    <property type="entry name" value="HATPase_C_sf"/>
</dbReference>
<gene>
    <name evidence="3" type="ORF">SAMN05216289_1256</name>
</gene>
<dbReference type="GO" id="GO:0000155">
    <property type="term" value="F:phosphorelay sensor kinase activity"/>
    <property type="evidence" value="ECO:0007669"/>
    <property type="project" value="InterPro"/>
</dbReference>
<sequence>MAAQESASRPHQPPLFGWRRVRYPFAVALLFGLLLAPGWKASYAVLFGRLLFIAAMGVLVFGLFERKPRRLPRWLARWVLQVLAVAIVMPIAAWVAYRLTTLGNPLPFWEDKDRLEGFATMSILGLLLAPWMAVSALVGQISGAAQKQALAFELERSKLERKAIDTRLRLLQAQVEPHFLFNTLANVRELVDSGSGQASTVLGSLIAYLRAAVPRLQKSTTTIHEELDLVRAYLEIMHMRIPDRLQYSLHADADAEPLDCPPMALLTLVENAVRHGIDPSEKGGRIDVRVETDGIRCRVRVVDTGAGLWQPAGAAGTGLATLRERLQLMFGEAARLELVRIAPHGVSAELDFPAARSDE</sequence>
<dbReference type="Pfam" id="PF06580">
    <property type="entry name" value="His_kinase"/>
    <property type="match status" value="1"/>
</dbReference>
<evidence type="ECO:0000313" key="3">
    <source>
        <dbReference type="EMBL" id="SFN48424.1"/>
    </source>
</evidence>
<accession>A0A1I4ZDS3</accession>
<organism evidence="3 4">
    <name type="scientific">Dokdonella immobilis</name>
    <dbReference type="NCBI Taxonomy" id="578942"/>
    <lineage>
        <taxon>Bacteria</taxon>
        <taxon>Pseudomonadati</taxon>
        <taxon>Pseudomonadota</taxon>
        <taxon>Gammaproteobacteria</taxon>
        <taxon>Lysobacterales</taxon>
        <taxon>Rhodanobacteraceae</taxon>
        <taxon>Dokdonella</taxon>
    </lineage>
</organism>
<dbReference type="AlphaFoldDB" id="A0A1I4ZDS3"/>
<feature type="transmembrane region" description="Helical" evidence="1">
    <location>
        <begin position="21"/>
        <end position="39"/>
    </location>
</feature>
<evidence type="ECO:0000256" key="1">
    <source>
        <dbReference type="SAM" id="Phobius"/>
    </source>
</evidence>
<dbReference type="SUPFAM" id="SSF55874">
    <property type="entry name" value="ATPase domain of HSP90 chaperone/DNA topoisomerase II/histidine kinase"/>
    <property type="match status" value="1"/>
</dbReference>
<keyword evidence="3" id="KW-0808">Transferase</keyword>
<dbReference type="PANTHER" id="PTHR34220">
    <property type="entry name" value="SENSOR HISTIDINE KINASE YPDA"/>
    <property type="match status" value="1"/>
</dbReference>
<dbReference type="Proteomes" id="UP000198575">
    <property type="component" value="Unassembled WGS sequence"/>
</dbReference>
<keyword evidence="3" id="KW-0418">Kinase</keyword>
<protein>
    <submittedName>
        <fullName evidence="3">Histidine kinase</fullName>
    </submittedName>
</protein>
<name>A0A1I4ZDS3_9GAMM</name>
<feature type="transmembrane region" description="Helical" evidence="1">
    <location>
        <begin position="76"/>
        <end position="97"/>
    </location>
</feature>
<keyword evidence="1" id="KW-0812">Transmembrane</keyword>
<dbReference type="STRING" id="578942.SAMN05216289_1256"/>
<dbReference type="GO" id="GO:0016020">
    <property type="term" value="C:membrane"/>
    <property type="evidence" value="ECO:0007669"/>
    <property type="project" value="InterPro"/>
</dbReference>
<feature type="domain" description="Histidine kinase/HSP90-like ATPase" evidence="2">
    <location>
        <begin position="260"/>
        <end position="356"/>
    </location>
</feature>
<keyword evidence="4" id="KW-1185">Reference proteome</keyword>
<dbReference type="InterPro" id="IPR050640">
    <property type="entry name" value="Bact_2-comp_sensor_kinase"/>
</dbReference>
<dbReference type="RefSeq" id="WP_092409337.1">
    <property type="nucleotide sequence ID" value="NZ_FOVF01000025.1"/>
</dbReference>
<keyword evidence="1" id="KW-0472">Membrane</keyword>
<feature type="transmembrane region" description="Helical" evidence="1">
    <location>
        <begin position="117"/>
        <end position="138"/>
    </location>
</feature>
<feature type="transmembrane region" description="Helical" evidence="1">
    <location>
        <begin position="45"/>
        <end position="64"/>
    </location>
</feature>
<dbReference type="OrthoDB" id="2514702at2"/>